<name>A0A4C1WT73_EUMVA</name>
<evidence type="ECO:0000256" key="1">
    <source>
        <dbReference type="SAM" id="MobiDB-lite"/>
    </source>
</evidence>
<protein>
    <submittedName>
        <fullName evidence="2">Uncharacterized protein</fullName>
    </submittedName>
</protein>
<accession>A0A4C1WT73</accession>
<evidence type="ECO:0000313" key="2">
    <source>
        <dbReference type="EMBL" id="GBP53327.1"/>
    </source>
</evidence>
<comment type="caution">
    <text evidence="2">The sequence shown here is derived from an EMBL/GenBank/DDBJ whole genome shotgun (WGS) entry which is preliminary data.</text>
</comment>
<organism evidence="2 3">
    <name type="scientific">Eumeta variegata</name>
    <name type="common">Bagworm moth</name>
    <name type="synonym">Eumeta japonica</name>
    <dbReference type="NCBI Taxonomy" id="151549"/>
    <lineage>
        <taxon>Eukaryota</taxon>
        <taxon>Metazoa</taxon>
        <taxon>Ecdysozoa</taxon>
        <taxon>Arthropoda</taxon>
        <taxon>Hexapoda</taxon>
        <taxon>Insecta</taxon>
        <taxon>Pterygota</taxon>
        <taxon>Neoptera</taxon>
        <taxon>Endopterygota</taxon>
        <taxon>Lepidoptera</taxon>
        <taxon>Glossata</taxon>
        <taxon>Ditrysia</taxon>
        <taxon>Tineoidea</taxon>
        <taxon>Psychidae</taxon>
        <taxon>Oiketicinae</taxon>
        <taxon>Eumeta</taxon>
    </lineage>
</organism>
<dbReference type="AlphaFoldDB" id="A0A4C1WT73"/>
<dbReference type="EMBL" id="BGZK01000621">
    <property type="protein sequence ID" value="GBP53327.1"/>
    <property type="molecule type" value="Genomic_DNA"/>
</dbReference>
<reference evidence="2 3" key="1">
    <citation type="journal article" date="2019" name="Commun. Biol.">
        <title>The bagworm genome reveals a unique fibroin gene that provides high tensile strength.</title>
        <authorList>
            <person name="Kono N."/>
            <person name="Nakamura H."/>
            <person name="Ohtoshi R."/>
            <person name="Tomita M."/>
            <person name="Numata K."/>
            <person name="Arakawa K."/>
        </authorList>
    </citation>
    <scope>NUCLEOTIDE SEQUENCE [LARGE SCALE GENOMIC DNA]</scope>
</reference>
<proteinExistence type="predicted"/>
<gene>
    <name evidence="2" type="ORF">EVAR_46584_1</name>
</gene>
<keyword evidence="3" id="KW-1185">Reference proteome</keyword>
<sequence>MDIHNSKGVISALRALPAFWEEMGYLMCVSGPPELSVARRNTPPEAATSHLYYSVASDETETGIESGNEIKVDSEIANVKVQGTLCLITPLLRYAVPYLFIYCSSFNLQGLCSRKVSRLLRVGGVSRRRHQCNDNVRNRWFKISPRHETYGIIKLESKAHPSLRPQSGLNPAPPCSKVAS</sequence>
<evidence type="ECO:0000313" key="3">
    <source>
        <dbReference type="Proteomes" id="UP000299102"/>
    </source>
</evidence>
<feature type="region of interest" description="Disordered" evidence="1">
    <location>
        <begin position="161"/>
        <end position="180"/>
    </location>
</feature>
<dbReference type="Proteomes" id="UP000299102">
    <property type="component" value="Unassembled WGS sequence"/>
</dbReference>